<reference evidence="10 11" key="1">
    <citation type="journal article" date="2016" name="Nat. Commun.">
        <title>Thousands of microbial genomes shed light on interconnected biogeochemical processes in an aquifer system.</title>
        <authorList>
            <person name="Anantharaman K."/>
            <person name="Brown C.T."/>
            <person name="Hug L.A."/>
            <person name="Sharon I."/>
            <person name="Castelle C.J."/>
            <person name="Probst A.J."/>
            <person name="Thomas B.C."/>
            <person name="Singh A."/>
            <person name="Wilkins M.J."/>
            <person name="Karaoz U."/>
            <person name="Brodie E.L."/>
            <person name="Williams K.H."/>
            <person name="Hubbard S.S."/>
            <person name="Banfield J.F."/>
        </authorList>
    </citation>
    <scope>NUCLEOTIDE SEQUENCE [LARGE SCALE GENOMIC DNA]</scope>
</reference>
<proteinExistence type="predicted"/>
<dbReference type="Proteomes" id="UP000178935">
    <property type="component" value="Unassembled WGS sequence"/>
</dbReference>
<dbReference type="InterPro" id="IPR005467">
    <property type="entry name" value="His_kinase_dom"/>
</dbReference>
<dbReference type="Gene3D" id="3.30.565.10">
    <property type="entry name" value="Histidine kinase-like ATPase, C-terminal domain"/>
    <property type="match status" value="1"/>
</dbReference>
<dbReference type="InterPro" id="IPR050351">
    <property type="entry name" value="BphY/WalK/GraS-like"/>
</dbReference>
<comment type="catalytic activity">
    <reaction evidence="1">
        <text>ATP + protein L-histidine = ADP + protein N-phospho-L-histidine.</text>
        <dbReference type="EC" id="2.7.13.3"/>
    </reaction>
</comment>
<dbReference type="GO" id="GO:0000156">
    <property type="term" value="F:phosphorelay response regulator activity"/>
    <property type="evidence" value="ECO:0007669"/>
    <property type="project" value="TreeGrafter"/>
</dbReference>
<keyword evidence="3" id="KW-0597">Phosphoprotein</keyword>
<evidence type="ECO:0000259" key="9">
    <source>
        <dbReference type="PROSITE" id="PS50109"/>
    </source>
</evidence>
<dbReference type="SMART" id="SM00387">
    <property type="entry name" value="HATPase_c"/>
    <property type="match status" value="1"/>
</dbReference>
<dbReference type="PANTHER" id="PTHR42878">
    <property type="entry name" value="TWO-COMPONENT HISTIDINE KINASE"/>
    <property type="match status" value="1"/>
</dbReference>
<evidence type="ECO:0000256" key="6">
    <source>
        <dbReference type="ARBA" id="ARBA00022777"/>
    </source>
</evidence>
<dbReference type="InterPro" id="IPR036097">
    <property type="entry name" value="HisK_dim/P_sf"/>
</dbReference>
<dbReference type="Pfam" id="PF02518">
    <property type="entry name" value="HATPase_c"/>
    <property type="match status" value="1"/>
</dbReference>
<feature type="domain" description="Histidine kinase" evidence="9">
    <location>
        <begin position="31"/>
        <end position="250"/>
    </location>
</feature>
<dbReference type="InterPro" id="IPR036890">
    <property type="entry name" value="HATPase_C_sf"/>
</dbReference>
<dbReference type="SUPFAM" id="SSF47384">
    <property type="entry name" value="Homodimeric domain of signal transducing histidine kinase"/>
    <property type="match status" value="1"/>
</dbReference>
<dbReference type="GO" id="GO:0005524">
    <property type="term" value="F:ATP binding"/>
    <property type="evidence" value="ECO:0007669"/>
    <property type="project" value="UniProtKB-KW"/>
</dbReference>
<evidence type="ECO:0000313" key="11">
    <source>
        <dbReference type="Proteomes" id="UP000178935"/>
    </source>
</evidence>
<dbReference type="GO" id="GO:0030295">
    <property type="term" value="F:protein kinase activator activity"/>
    <property type="evidence" value="ECO:0007669"/>
    <property type="project" value="TreeGrafter"/>
</dbReference>
<accession>A0A1G2JNM2</accession>
<keyword evidence="7" id="KW-0067">ATP-binding</keyword>
<sequence>MSRAMQVEVINIKNNLQSDMLPQNLIDFVHFAAHELKSPISTILLATNLISKELEGQIQENTKEYLKIILEDVNKIDYLIKLFLDISSVKSRTIKMSPQSLQISDVINKNIDNSMLQIKNKNLNLFKDIPNNLPILESDPKVIEIALDNIISNSVKYTNIGGSISIKVKDNKKNVVIRVSDTGLGIPENQKHFIFQKNFRADNAQNSGHEGMGMGLYLTKFVLNKIGGEVWLDTRNKHRTTFCVAIPKKFNSF</sequence>
<protein>
    <recommendedName>
        <fullName evidence="2">histidine kinase</fullName>
        <ecNumber evidence="2">2.7.13.3</ecNumber>
    </recommendedName>
</protein>
<dbReference type="EMBL" id="MHPU01000036">
    <property type="protein sequence ID" value="OGZ87890.1"/>
    <property type="molecule type" value="Genomic_DNA"/>
</dbReference>
<dbReference type="AlphaFoldDB" id="A0A1G2JNM2"/>
<organism evidence="10 11">
    <name type="scientific">Candidatus Staskawiczbacteria bacterium RIFOXYD1_FULL_32_13</name>
    <dbReference type="NCBI Taxonomy" id="1802234"/>
    <lineage>
        <taxon>Bacteria</taxon>
        <taxon>Candidatus Staskawicziibacteriota</taxon>
    </lineage>
</organism>
<keyword evidence="6" id="KW-0418">Kinase</keyword>
<evidence type="ECO:0000256" key="4">
    <source>
        <dbReference type="ARBA" id="ARBA00022679"/>
    </source>
</evidence>
<dbReference type="PRINTS" id="PR00344">
    <property type="entry name" value="BCTRLSENSOR"/>
</dbReference>
<dbReference type="CDD" id="cd00082">
    <property type="entry name" value="HisKA"/>
    <property type="match status" value="1"/>
</dbReference>
<evidence type="ECO:0000256" key="8">
    <source>
        <dbReference type="ARBA" id="ARBA00023012"/>
    </source>
</evidence>
<dbReference type="GO" id="GO:0000155">
    <property type="term" value="F:phosphorelay sensor kinase activity"/>
    <property type="evidence" value="ECO:0007669"/>
    <property type="project" value="InterPro"/>
</dbReference>
<dbReference type="SUPFAM" id="SSF55874">
    <property type="entry name" value="ATPase domain of HSP90 chaperone/DNA topoisomerase II/histidine kinase"/>
    <property type="match status" value="1"/>
</dbReference>
<evidence type="ECO:0000313" key="10">
    <source>
        <dbReference type="EMBL" id="OGZ87890.1"/>
    </source>
</evidence>
<evidence type="ECO:0000256" key="7">
    <source>
        <dbReference type="ARBA" id="ARBA00022840"/>
    </source>
</evidence>
<dbReference type="InterPro" id="IPR004358">
    <property type="entry name" value="Sig_transdc_His_kin-like_C"/>
</dbReference>
<dbReference type="EC" id="2.7.13.3" evidence="2"/>
<comment type="caution">
    <text evidence="10">The sequence shown here is derived from an EMBL/GenBank/DDBJ whole genome shotgun (WGS) entry which is preliminary data.</text>
</comment>
<dbReference type="InterPro" id="IPR003661">
    <property type="entry name" value="HisK_dim/P_dom"/>
</dbReference>
<gene>
    <name evidence="10" type="ORF">A2561_01060</name>
</gene>
<dbReference type="PANTHER" id="PTHR42878:SF7">
    <property type="entry name" value="SENSOR HISTIDINE KINASE GLRK"/>
    <property type="match status" value="1"/>
</dbReference>
<evidence type="ECO:0000256" key="5">
    <source>
        <dbReference type="ARBA" id="ARBA00022741"/>
    </source>
</evidence>
<evidence type="ECO:0000256" key="2">
    <source>
        <dbReference type="ARBA" id="ARBA00012438"/>
    </source>
</evidence>
<keyword evidence="8" id="KW-0902">Two-component regulatory system</keyword>
<dbReference type="InterPro" id="IPR003594">
    <property type="entry name" value="HATPase_dom"/>
</dbReference>
<keyword evidence="4" id="KW-0808">Transferase</keyword>
<dbReference type="Gene3D" id="1.10.287.130">
    <property type="match status" value="1"/>
</dbReference>
<name>A0A1G2JNM2_9BACT</name>
<evidence type="ECO:0000256" key="1">
    <source>
        <dbReference type="ARBA" id="ARBA00000085"/>
    </source>
</evidence>
<evidence type="ECO:0000256" key="3">
    <source>
        <dbReference type="ARBA" id="ARBA00022553"/>
    </source>
</evidence>
<keyword evidence="5" id="KW-0547">Nucleotide-binding</keyword>
<dbReference type="Pfam" id="PF00512">
    <property type="entry name" value="HisKA"/>
    <property type="match status" value="1"/>
</dbReference>
<dbReference type="GO" id="GO:0007234">
    <property type="term" value="P:osmosensory signaling via phosphorelay pathway"/>
    <property type="evidence" value="ECO:0007669"/>
    <property type="project" value="TreeGrafter"/>
</dbReference>
<dbReference type="SMART" id="SM00388">
    <property type="entry name" value="HisKA"/>
    <property type="match status" value="1"/>
</dbReference>
<dbReference type="PROSITE" id="PS50109">
    <property type="entry name" value="HIS_KIN"/>
    <property type="match status" value="1"/>
</dbReference>